<sequence length="20" mass="2397">MEFIALIEQDSRCLEEVKRS</sequence>
<keyword evidence="2" id="KW-1185">Reference proteome</keyword>
<comment type="caution">
    <text evidence="1">The sequence shown here is derived from an EMBL/GenBank/DDBJ whole genome shotgun (WGS) entry which is preliminary data.</text>
</comment>
<name>A0A834SKL3_9FABA</name>
<proteinExistence type="predicted"/>
<dbReference type="EMBL" id="JAAIUW010000012">
    <property type="protein sequence ID" value="KAF7805366.1"/>
    <property type="molecule type" value="Genomic_DNA"/>
</dbReference>
<gene>
    <name evidence="1" type="ORF">G2W53_037527</name>
</gene>
<accession>A0A834SKL3</accession>
<dbReference type="AlphaFoldDB" id="A0A834SKL3"/>
<dbReference type="Proteomes" id="UP000634136">
    <property type="component" value="Unassembled WGS sequence"/>
</dbReference>
<reference evidence="1" key="1">
    <citation type="submission" date="2020-09" db="EMBL/GenBank/DDBJ databases">
        <title>Genome-Enabled Discovery of Anthraquinone Biosynthesis in Senna tora.</title>
        <authorList>
            <person name="Kang S.-H."/>
            <person name="Pandey R.P."/>
            <person name="Lee C.-M."/>
            <person name="Sim J.-S."/>
            <person name="Jeong J.-T."/>
            <person name="Choi B.-S."/>
            <person name="Jung M."/>
            <person name="Ginzburg D."/>
            <person name="Zhao K."/>
            <person name="Won S.Y."/>
            <person name="Oh T.-J."/>
            <person name="Yu Y."/>
            <person name="Kim N.-H."/>
            <person name="Lee O.R."/>
            <person name="Lee T.-H."/>
            <person name="Bashyal P."/>
            <person name="Kim T.-S."/>
            <person name="Lee W.-H."/>
            <person name="Kawkins C."/>
            <person name="Kim C.-K."/>
            <person name="Kim J.S."/>
            <person name="Ahn B.O."/>
            <person name="Rhee S.Y."/>
            <person name="Sohng J.K."/>
        </authorList>
    </citation>
    <scope>NUCLEOTIDE SEQUENCE</scope>
    <source>
        <tissue evidence="1">Leaf</tissue>
    </source>
</reference>
<protein>
    <submittedName>
        <fullName evidence="1">Uncharacterized protein</fullName>
    </submittedName>
</protein>
<organism evidence="1 2">
    <name type="scientific">Senna tora</name>
    <dbReference type="NCBI Taxonomy" id="362788"/>
    <lineage>
        <taxon>Eukaryota</taxon>
        <taxon>Viridiplantae</taxon>
        <taxon>Streptophyta</taxon>
        <taxon>Embryophyta</taxon>
        <taxon>Tracheophyta</taxon>
        <taxon>Spermatophyta</taxon>
        <taxon>Magnoliopsida</taxon>
        <taxon>eudicotyledons</taxon>
        <taxon>Gunneridae</taxon>
        <taxon>Pentapetalae</taxon>
        <taxon>rosids</taxon>
        <taxon>fabids</taxon>
        <taxon>Fabales</taxon>
        <taxon>Fabaceae</taxon>
        <taxon>Caesalpinioideae</taxon>
        <taxon>Cassia clade</taxon>
        <taxon>Senna</taxon>
    </lineage>
</organism>
<evidence type="ECO:0000313" key="2">
    <source>
        <dbReference type="Proteomes" id="UP000634136"/>
    </source>
</evidence>
<evidence type="ECO:0000313" key="1">
    <source>
        <dbReference type="EMBL" id="KAF7805366.1"/>
    </source>
</evidence>